<proteinExistence type="predicted"/>
<accession>A0A915LAQ9</accession>
<dbReference type="AlphaFoldDB" id="A0A915LAQ9"/>
<evidence type="ECO:0000313" key="1">
    <source>
        <dbReference type="Proteomes" id="UP000887565"/>
    </source>
</evidence>
<protein>
    <submittedName>
        <fullName evidence="2">Uncharacterized protein</fullName>
    </submittedName>
</protein>
<reference evidence="2" key="1">
    <citation type="submission" date="2022-11" db="UniProtKB">
        <authorList>
            <consortium name="WormBaseParasite"/>
        </authorList>
    </citation>
    <scope>IDENTIFICATION</scope>
</reference>
<name>A0A915LAQ9_ROMCU</name>
<dbReference type="PANTHER" id="PTHR33206:SF1">
    <property type="entry name" value="DNA-DIRECTED DNA POLYMERASE"/>
    <property type="match status" value="1"/>
</dbReference>
<organism evidence="1 2">
    <name type="scientific">Romanomermis culicivorax</name>
    <name type="common">Nematode worm</name>
    <dbReference type="NCBI Taxonomy" id="13658"/>
    <lineage>
        <taxon>Eukaryota</taxon>
        <taxon>Metazoa</taxon>
        <taxon>Ecdysozoa</taxon>
        <taxon>Nematoda</taxon>
        <taxon>Enoplea</taxon>
        <taxon>Dorylaimia</taxon>
        <taxon>Mermithida</taxon>
        <taxon>Mermithoidea</taxon>
        <taxon>Mermithidae</taxon>
        <taxon>Romanomermis</taxon>
    </lineage>
</organism>
<dbReference type="WBParaSite" id="nRc.2.0.1.t48215-RA">
    <property type="protein sequence ID" value="nRc.2.0.1.t48215-RA"/>
    <property type="gene ID" value="nRc.2.0.1.g48215"/>
</dbReference>
<dbReference type="Proteomes" id="UP000887565">
    <property type="component" value="Unplaced"/>
</dbReference>
<dbReference type="PANTHER" id="PTHR33206">
    <property type="entry name" value="PROTEIN CBG10425"/>
    <property type="match status" value="1"/>
</dbReference>
<sequence>MDTSWYMKEYCIWKKMLQSLVFPHRYKTSNDVKYNKSYVQLKMPLSTYLDSCIKAQPTLCMEWTQVLPPMPLNSWNRRVGNVDTSFNIWEMDPKSALAEGSCQMKNLILNGSVFGFAKVDIKTLDYLKEKYADFPPIIKHVGIGIDNIGEHMKKYAQENDQMKNPRQSLIGSYIGKEMMMSTPIIRFLINHRLKLEKIYEVIQYDETRPFKAFGDKTSLEENHQIASRLKINEFWFLLCMMIIEKKRCFVSGLRLLK</sequence>
<evidence type="ECO:0000313" key="2">
    <source>
        <dbReference type="WBParaSite" id="nRc.2.0.1.t48215-RA"/>
    </source>
</evidence>
<keyword evidence="1" id="KW-1185">Reference proteome</keyword>